<keyword evidence="5 10" id="KW-0133">Cell shape</keyword>
<evidence type="ECO:0000256" key="6">
    <source>
        <dbReference type="ARBA" id="ARBA00022984"/>
    </source>
</evidence>
<dbReference type="RefSeq" id="WP_061569483.1">
    <property type="nucleotide sequence ID" value="NZ_LQYT01000083.1"/>
</dbReference>
<comment type="similarity">
    <text evidence="10">Belongs to the glycosyltransferase 28 family. MurG subfamily.</text>
</comment>
<dbReference type="GO" id="GO:0005975">
    <property type="term" value="P:carbohydrate metabolic process"/>
    <property type="evidence" value="ECO:0007669"/>
    <property type="project" value="InterPro"/>
</dbReference>
<comment type="caution">
    <text evidence="10">Lacks conserved residue(s) required for the propagation of feature annotation.</text>
</comment>
<evidence type="ECO:0000256" key="1">
    <source>
        <dbReference type="ARBA" id="ARBA00022475"/>
    </source>
</evidence>
<keyword evidence="4 10" id="KW-0808">Transferase</keyword>
<dbReference type="NCBIfam" id="TIGR01133">
    <property type="entry name" value="murG"/>
    <property type="match status" value="1"/>
</dbReference>
<dbReference type="GO" id="GO:0071555">
    <property type="term" value="P:cell wall organization"/>
    <property type="evidence" value="ECO:0007669"/>
    <property type="project" value="UniProtKB-KW"/>
</dbReference>
<keyword evidence="9 10" id="KW-0961">Cell wall biogenesis/degradation</keyword>
<sequence>MRLVVSGGGTGGHIYPALAFMKTVREADPNAEFLYIGTEKGLEKSIVGKENIPFETIEISGFKRKLSPDNVKTAIQFLRGVRRSKALLKQFRPDIVVGTGGYVCGPVVYAAHRLGIPTMIHEQNSVPGLTNKFLSRYVDKIAISFAQSARYFPEEKTVLTGNPRATEVLGFDGKKGLEKLGLAPDKKTVLIFAGSRGARPINEAVLQALPRFAEKDYQILYVTGEVHFEAVYQHYAAAGGPKNVFVKPFLHEMQEILSGADLVVSRAGATTIAEITSLGLPAILIPSPYVTNNHQEKNAMMLQEKGAARVILERELDGGKLAEEIDKILFDENRLEEMKKASKSLGIGDAARRMYRLAEEMVRSASGKKKRDI</sequence>
<keyword evidence="1 10" id="KW-1003">Cell membrane</keyword>
<dbReference type="SUPFAM" id="SSF53756">
    <property type="entry name" value="UDP-Glycosyltransferase/glycogen phosphorylase"/>
    <property type="match status" value="1"/>
</dbReference>
<evidence type="ECO:0000256" key="9">
    <source>
        <dbReference type="ARBA" id="ARBA00023316"/>
    </source>
</evidence>
<feature type="binding site" evidence="10">
    <location>
        <position position="295"/>
    </location>
    <ligand>
        <name>UDP-N-acetyl-alpha-D-glucosamine</name>
        <dbReference type="ChEBI" id="CHEBI:57705"/>
    </ligand>
</feature>
<reference evidence="13 14" key="1">
    <citation type="submission" date="2016-01" db="EMBL/GenBank/DDBJ databases">
        <title>Draft Genome Sequences of Seven Thermophilic Sporeformers Isolated from Foods.</title>
        <authorList>
            <person name="Berendsen E.M."/>
            <person name="Wells-Bennik M.H."/>
            <person name="Krawcyk A.O."/>
            <person name="De Jong A."/>
            <person name="Holsappel S."/>
            <person name="Eijlander R.T."/>
            <person name="Kuipers O.P."/>
        </authorList>
    </citation>
    <scope>NUCLEOTIDE SEQUENCE [LARGE SCALE GENOMIC DNA]</scope>
    <source>
        <strain evidence="13 14">B4135</strain>
    </source>
</reference>
<keyword evidence="8 10" id="KW-0131">Cell cycle</keyword>
<dbReference type="GO" id="GO:0051301">
    <property type="term" value="P:cell division"/>
    <property type="evidence" value="ECO:0007669"/>
    <property type="project" value="UniProtKB-KW"/>
</dbReference>
<evidence type="ECO:0000313" key="13">
    <source>
        <dbReference type="EMBL" id="KYD13227.1"/>
    </source>
</evidence>
<gene>
    <name evidence="10" type="primary">murG</name>
    <name evidence="13" type="ORF">B4135_2974</name>
</gene>
<dbReference type="GO" id="GO:0005886">
    <property type="term" value="C:plasma membrane"/>
    <property type="evidence" value="ECO:0007669"/>
    <property type="project" value="UniProtKB-SubCell"/>
</dbReference>
<dbReference type="Pfam" id="PF03033">
    <property type="entry name" value="Glyco_transf_28"/>
    <property type="match status" value="1"/>
</dbReference>
<evidence type="ECO:0000256" key="2">
    <source>
        <dbReference type="ARBA" id="ARBA00022618"/>
    </source>
</evidence>
<protein>
    <recommendedName>
        <fullName evidence="10">UDP-N-acetylglucosamine--N-acetylmuramyl-(pentapeptide) pyrophosphoryl-undecaprenol N-acetylglucosamine transferase</fullName>
        <ecNumber evidence="10">2.4.1.227</ecNumber>
    </recommendedName>
    <alternativeName>
        <fullName evidence="10">Undecaprenyl-PP-MurNAc-pentapeptide-UDPGlcNAc GlcNAc transferase</fullName>
    </alternativeName>
</protein>
<dbReference type="EMBL" id="LQYT01000083">
    <property type="protein sequence ID" value="KYD13227.1"/>
    <property type="molecule type" value="Genomic_DNA"/>
</dbReference>
<dbReference type="EC" id="2.4.1.227" evidence="10"/>
<evidence type="ECO:0000256" key="10">
    <source>
        <dbReference type="HAMAP-Rule" id="MF_00033"/>
    </source>
</evidence>
<organism evidence="13 14">
    <name type="scientific">Caldibacillus debilis</name>
    <dbReference type="NCBI Taxonomy" id="301148"/>
    <lineage>
        <taxon>Bacteria</taxon>
        <taxon>Bacillati</taxon>
        <taxon>Bacillota</taxon>
        <taxon>Bacilli</taxon>
        <taxon>Bacillales</taxon>
        <taxon>Bacillaceae</taxon>
        <taxon>Caldibacillus</taxon>
    </lineage>
</organism>
<dbReference type="InterPro" id="IPR004276">
    <property type="entry name" value="GlycoTrans_28_N"/>
</dbReference>
<comment type="pathway">
    <text evidence="10">Cell wall biogenesis; peptidoglycan biosynthesis.</text>
</comment>
<comment type="function">
    <text evidence="10">Cell wall formation. Catalyzes the transfer of a GlcNAc subunit on undecaprenyl-pyrophosphoryl-MurNAc-pentapeptide (lipid intermediate I) to form undecaprenyl-pyrophosphoryl-MurNAc-(pentapeptide)GlcNAc (lipid intermediate II).</text>
</comment>
<dbReference type="CDD" id="cd03785">
    <property type="entry name" value="GT28_MurG"/>
    <property type="match status" value="1"/>
</dbReference>
<feature type="binding site" evidence="10">
    <location>
        <position position="195"/>
    </location>
    <ligand>
        <name>UDP-N-acetyl-alpha-D-glucosamine</name>
        <dbReference type="ChEBI" id="CHEBI:57705"/>
    </ligand>
</feature>
<feature type="domain" description="Glycosyl transferase family 28 C-terminal" evidence="12">
    <location>
        <begin position="188"/>
        <end position="353"/>
    </location>
</feature>
<feature type="binding site" evidence="10">
    <location>
        <position position="124"/>
    </location>
    <ligand>
        <name>UDP-N-acetyl-alpha-D-glucosamine</name>
        <dbReference type="ChEBI" id="CHEBI:57705"/>
    </ligand>
</feature>
<evidence type="ECO:0000259" key="11">
    <source>
        <dbReference type="Pfam" id="PF03033"/>
    </source>
</evidence>
<feature type="domain" description="Glycosyltransferase family 28 N-terminal" evidence="11">
    <location>
        <begin position="4"/>
        <end position="143"/>
    </location>
</feature>
<dbReference type="PANTHER" id="PTHR21015:SF22">
    <property type="entry name" value="GLYCOSYLTRANSFERASE"/>
    <property type="match status" value="1"/>
</dbReference>
<dbReference type="GO" id="GO:0050511">
    <property type="term" value="F:undecaprenyldiphospho-muramoylpentapeptide beta-N-acetylglucosaminyltransferase activity"/>
    <property type="evidence" value="ECO:0007669"/>
    <property type="project" value="UniProtKB-UniRule"/>
</dbReference>
<keyword evidence="2 10" id="KW-0132">Cell division</keyword>
<dbReference type="PATRIC" id="fig|301148.3.peg.612"/>
<evidence type="ECO:0000256" key="7">
    <source>
        <dbReference type="ARBA" id="ARBA00023136"/>
    </source>
</evidence>
<dbReference type="Pfam" id="PF04101">
    <property type="entry name" value="Glyco_tran_28_C"/>
    <property type="match status" value="1"/>
</dbReference>
<dbReference type="InterPro" id="IPR006009">
    <property type="entry name" value="GlcNAc_MurG"/>
</dbReference>
<evidence type="ECO:0000313" key="14">
    <source>
        <dbReference type="Proteomes" id="UP000075683"/>
    </source>
</evidence>
<dbReference type="OrthoDB" id="9808936at2"/>
<evidence type="ECO:0000256" key="8">
    <source>
        <dbReference type="ARBA" id="ARBA00023306"/>
    </source>
</evidence>
<keyword evidence="3 10" id="KW-0328">Glycosyltransferase</keyword>
<dbReference type="InterPro" id="IPR007235">
    <property type="entry name" value="Glyco_trans_28_C"/>
</dbReference>
<dbReference type="HAMAP" id="MF_00033">
    <property type="entry name" value="MurG"/>
    <property type="match status" value="1"/>
</dbReference>
<comment type="subcellular location">
    <subcellularLocation>
        <location evidence="10">Cell membrane</location>
        <topology evidence="10">Peripheral membrane protein</topology>
        <orientation evidence="10">Cytoplasmic side</orientation>
    </subcellularLocation>
</comment>
<dbReference type="AlphaFoldDB" id="A0A150LLM3"/>
<dbReference type="GO" id="GO:0009252">
    <property type="term" value="P:peptidoglycan biosynthetic process"/>
    <property type="evidence" value="ECO:0007669"/>
    <property type="project" value="UniProtKB-UniRule"/>
</dbReference>
<evidence type="ECO:0000256" key="5">
    <source>
        <dbReference type="ARBA" id="ARBA00022960"/>
    </source>
</evidence>
<evidence type="ECO:0000259" key="12">
    <source>
        <dbReference type="Pfam" id="PF04101"/>
    </source>
</evidence>
<dbReference type="STRING" id="301148.B4135_2974"/>
<dbReference type="GO" id="GO:0051991">
    <property type="term" value="F:UDP-N-acetyl-D-glucosamine:N-acetylmuramoyl-L-alanyl-D-glutamyl-meso-2,6-diaminopimelyl-D-alanyl-D-alanine-diphosphoundecaprenol 4-beta-N-acetylglucosaminlytransferase activity"/>
    <property type="evidence" value="ECO:0007669"/>
    <property type="project" value="RHEA"/>
</dbReference>
<evidence type="ECO:0000256" key="3">
    <source>
        <dbReference type="ARBA" id="ARBA00022676"/>
    </source>
</evidence>
<accession>A0A150LLM3</accession>
<comment type="caution">
    <text evidence="13">The sequence shown here is derived from an EMBL/GenBank/DDBJ whole genome shotgun (WGS) entry which is preliminary data.</text>
</comment>
<dbReference type="PANTHER" id="PTHR21015">
    <property type="entry name" value="UDP-N-ACETYLGLUCOSAMINE--N-ACETYLMURAMYL-(PENTAPEPTIDE) PYROPHOSPHORYL-UNDECAPRENOL N-ACETYLGLUCOSAMINE TRANSFERASE 1"/>
    <property type="match status" value="1"/>
</dbReference>
<dbReference type="Gene3D" id="3.40.50.2000">
    <property type="entry name" value="Glycogen Phosphorylase B"/>
    <property type="match status" value="2"/>
</dbReference>
<feature type="binding site" evidence="10">
    <location>
        <begin position="10"/>
        <end position="12"/>
    </location>
    <ligand>
        <name>UDP-N-acetyl-alpha-D-glucosamine</name>
        <dbReference type="ChEBI" id="CHEBI:57705"/>
    </ligand>
</feature>
<proteinExistence type="inferred from homology"/>
<evidence type="ECO:0000256" key="4">
    <source>
        <dbReference type="ARBA" id="ARBA00022679"/>
    </source>
</evidence>
<name>A0A150LLM3_9BACI</name>
<dbReference type="GO" id="GO:0008360">
    <property type="term" value="P:regulation of cell shape"/>
    <property type="evidence" value="ECO:0007669"/>
    <property type="project" value="UniProtKB-KW"/>
</dbReference>
<comment type="catalytic activity">
    <reaction evidence="10">
        <text>di-trans,octa-cis-undecaprenyl diphospho-N-acetyl-alpha-D-muramoyl-L-alanyl-D-glutamyl-meso-2,6-diaminopimeloyl-D-alanyl-D-alanine + UDP-N-acetyl-alpha-D-glucosamine = di-trans,octa-cis-undecaprenyl diphospho-[N-acetyl-alpha-D-glucosaminyl-(1-&gt;4)]-N-acetyl-alpha-D-muramoyl-L-alanyl-D-glutamyl-meso-2,6-diaminopimeloyl-D-alanyl-D-alanine + UDP + H(+)</text>
        <dbReference type="Rhea" id="RHEA:31227"/>
        <dbReference type="ChEBI" id="CHEBI:15378"/>
        <dbReference type="ChEBI" id="CHEBI:57705"/>
        <dbReference type="ChEBI" id="CHEBI:58223"/>
        <dbReference type="ChEBI" id="CHEBI:61387"/>
        <dbReference type="ChEBI" id="CHEBI:61388"/>
        <dbReference type="EC" id="2.4.1.227"/>
    </reaction>
</comment>
<keyword evidence="6 10" id="KW-0573">Peptidoglycan synthesis</keyword>
<keyword evidence="7 10" id="KW-0472">Membrane</keyword>
<dbReference type="Proteomes" id="UP000075683">
    <property type="component" value="Unassembled WGS sequence"/>
</dbReference>
<dbReference type="UniPathway" id="UPA00219"/>